<dbReference type="OrthoDB" id="9760324at2"/>
<dbReference type="AlphaFoldDB" id="A0A3N0B175"/>
<evidence type="ECO:0000313" key="3">
    <source>
        <dbReference type="Proteomes" id="UP000269591"/>
    </source>
</evidence>
<reference evidence="3" key="1">
    <citation type="submission" date="2018-05" db="EMBL/GenBank/DDBJ databases">
        <title>Genome Sequencing of selected type strains of the family Eggerthellaceae.</title>
        <authorList>
            <person name="Danylec N."/>
            <person name="Stoll D.A."/>
            <person name="Doetsch A."/>
            <person name="Huch M."/>
        </authorList>
    </citation>
    <scope>NUCLEOTIDE SEQUENCE [LARGE SCALE GENOMIC DNA]</scope>
    <source>
        <strain evidence="3">DSM 24851</strain>
    </source>
</reference>
<dbReference type="PROSITE" id="PS51482">
    <property type="entry name" value="DEGV"/>
    <property type="match status" value="1"/>
</dbReference>
<dbReference type="PANTHER" id="PTHR33434">
    <property type="entry name" value="DEGV DOMAIN-CONTAINING PROTEIN DR_1986-RELATED"/>
    <property type="match status" value="1"/>
</dbReference>
<protein>
    <submittedName>
        <fullName evidence="2">DegV family protein</fullName>
    </submittedName>
</protein>
<keyword evidence="3" id="KW-1185">Reference proteome</keyword>
<accession>A0A3N0B175</accession>
<dbReference type="Gene3D" id="3.40.50.10170">
    <property type="match status" value="1"/>
</dbReference>
<dbReference type="Pfam" id="PF02645">
    <property type="entry name" value="DegV"/>
    <property type="match status" value="1"/>
</dbReference>
<name>A0A3N0B175_9ACTN</name>
<dbReference type="SUPFAM" id="SSF82549">
    <property type="entry name" value="DAK1/DegV-like"/>
    <property type="match status" value="1"/>
</dbReference>
<proteinExistence type="predicted"/>
<dbReference type="PANTHER" id="PTHR33434:SF2">
    <property type="entry name" value="FATTY ACID-BINDING PROTEIN TM_1468"/>
    <property type="match status" value="1"/>
</dbReference>
<dbReference type="EMBL" id="QIBX01000007">
    <property type="protein sequence ID" value="RNL40356.1"/>
    <property type="molecule type" value="Genomic_DNA"/>
</dbReference>
<dbReference type="GO" id="GO:0008289">
    <property type="term" value="F:lipid binding"/>
    <property type="evidence" value="ECO:0007669"/>
    <property type="project" value="UniProtKB-KW"/>
</dbReference>
<sequence>MLAQKIAVVTDSCADVPAEVALKYGIRVVPLHINYREGSYRDRVDIQPHEVYARFDEEIPKTSLPAPAEVVELFDALAEEGYTHVAAVSISSGLSGTFDMMRSVAAGYGALHIEVVDTRSIALGAGFVAIAAAQAACAGEPFEAVMRAAHEAAAKTRVFFCVGTLDYLYAGGRIGKVTHSLGTAFDIRPIITCDEEGTYVTCAKAHGRKASLKKTIAAAQAALGDSRSYRVAIVHGAAEAEARAMYERAAELFPHAREVYFEQISPALVVHTGPGLIGIGVQRMD</sequence>
<evidence type="ECO:0000256" key="1">
    <source>
        <dbReference type="ARBA" id="ARBA00023121"/>
    </source>
</evidence>
<keyword evidence="1" id="KW-0446">Lipid-binding</keyword>
<dbReference type="RefSeq" id="WP_123208712.1">
    <property type="nucleotide sequence ID" value="NZ_JBHTHO010000032.1"/>
</dbReference>
<gene>
    <name evidence="2" type="ORF">DMP06_05325</name>
</gene>
<organism evidence="2 3">
    <name type="scientific">Slackia equolifaciens</name>
    <dbReference type="NCBI Taxonomy" id="498718"/>
    <lineage>
        <taxon>Bacteria</taxon>
        <taxon>Bacillati</taxon>
        <taxon>Actinomycetota</taxon>
        <taxon>Coriobacteriia</taxon>
        <taxon>Eggerthellales</taxon>
        <taxon>Eggerthellaceae</taxon>
        <taxon>Slackia</taxon>
    </lineage>
</organism>
<evidence type="ECO:0000313" key="2">
    <source>
        <dbReference type="EMBL" id="RNL40356.1"/>
    </source>
</evidence>
<dbReference type="InterPro" id="IPR050270">
    <property type="entry name" value="DegV_domain_contain"/>
</dbReference>
<dbReference type="InterPro" id="IPR003797">
    <property type="entry name" value="DegV"/>
</dbReference>
<dbReference type="Proteomes" id="UP000269591">
    <property type="component" value="Unassembled WGS sequence"/>
</dbReference>
<dbReference type="NCBIfam" id="TIGR00762">
    <property type="entry name" value="DegV"/>
    <property type="match status" value="1"/>
</dbReference>
<comment type="caution">
    <text evidence="2">The sequence shown here is derived from an EMBL/GenBank/DDBJ whole genome shotgun (WGS) entry which is preliminary data.</text>
</comment>
<dbReference type="Gene3D" id="3.30.1180.10">
    <property type="match status" value="1"/>
</dbReference>
<dbReference type="InterPro" id="IPR043168">
    <property type="entry name" value="DegV_C"/>
</dbReference>